<evidence type="ECO:0000256" key="3">
    <source>
        <dbReference type="ARBA" id="ARBA00023038"/>
    </source>
</evidence>
<dbReference type="GO" id="GO:0061061">
    <property type="term" value="P:muscle structure development"/>
    <property type="evidence" value="ECO:0007669"/>
    <property type="project" value="TreeGrafter"/>
</dbReference>
<dbReference type="GO" id="GO:0031941">
    <property type="term" value="C:filamentous actin"/>
    <property type="evidence" value="ECO:0007669"/>
    <property type="project" value="TreeGrafter"/>
</dbReference>
<name>A0AAN8JH45_PATCE</name>
<dbReference type="PANTHER" id="PTHR24214:SF38">
    <property type="entry name" value="PDZ AND LIM DOMAIN PROTEIN ZASP-RELATED"/>
    <property type="match status" value="1"/>
</dbReference>
<dbReference type="SMART" id="SM00228">
    <property type="entry name" value="PDZ"/>
    <property type="match status" value="1"/>
</dbReference>
<feature type="compositionally biased region" description="Low complexity" evidence="4">
    <location>
        <begin position="149"/>
        <end position="168"/>
    </location>
</feature>
<sequence length="196" mass="21293">MAGEVAECQLRRHDTSQPWGFRMQGGAEYGMPLFMAQVSSKSIGGKAGLKEGDALLAIGRTPVQGWTHERAKAEMIRAGNEMDLTVQRGVVNTKDPNFQAAQAQMKQANPSRSELDEESINPHMNEGTKFRNVKPKTYQILEKEFCGEPEASTAAPAAAAAADAPRPASIFNKKKQERSNYLKAAGPTIQKAFGQS</sequence>
<evidence type="ECO:0000259" key="5">
    <source>
        <dbReference type="PROSITE" id="PS50106"/>
    </source>
</evidence>
<comment type="caution">
    <text evidence="6">The sequence shown here is derived from an EMBL/GenBank/DDBJ whole genome shotgun (WGS) entry which is preliminary data.</text>
</comment>
<keyword evidence="3" id="KW-0440">LIM domain</keyword>
<organism evidence="6 7">
    <name type="scientific">Patella caerulea</name>
    <name type="common">Rayed Mediterranean limpet</name>
    <dbReference type="NCBI Taxonomy" id="87958"/>
    <lineage>
        <taxon>Eukaryota</taxon>
        <taxon>Metazoa</taxon>
        <taxon>Spiralia</taxon>
        <taxon>Lophotrochozoa</taxon>
        <taxon>Mollusca</taxon>
        <taxon>Gastropoda</taxon>
        <taxon>Patellogastropoda</taxon>
        <taxon>Patelloidea</taxon>
        <taxon>Patellidae</taxon>
        <taxon>Patella</taxon>
    </lineage>
</organism>
<dbReference type="PANTHER" id="PTHR24214">
    <property type="entry name" value="PDZ AND LIM DOMAIN PROTEIN ZASP"/>
    <property type="match status" value="1"/>
</dbReference>
<dbReference type="GO" id="GO:0001725">
    <property type="term" value="C:stress fiber"/>
    <property type="evidence" value="ECO:0007669"/>
    <property type="project" value="TreeGrafter"/>
</dbReference>
<dbReference type="Proteomes" id="UP001347796">
    <property type="component" value="Unassembled WGS sequence"/>
</dbReference>
<comment type="subcellular location">
    <subcellularLocation>
        <location evidence="1">Cytoplasm</location>
    </subcellularLocation>
</comment>
<accession>A0AAN8JH45</accession>
<reference evidence="6 7" key="1">
    <citation type="submission" date="2024-01" db="EMBL/GenBank/DDBJ databases">
        <title>The genome of the rayed Mediterranean limpet Patella caerulea (Linnaeus, 1758).</title>
        <authorList>
            <person name="Anh-Thu Weber A."/>
            <person name="Halstead-Nussloch G."/>
        </authorList>
    </citation>
    <scope>NUCLEOTIDE SEQUENCE [LARGE SCALE GENOMIC DNA]</scope>
    <source>
        <strain evidence="6">AATW-2023a</strain>
        <tissue evidence="6">Whole specimen</tissue>
    </source>
</reference>
<feature type="region of interest" description="Disordered" evidence="4">
    <location>
        <begin position="149"/>
        <end position="174"/>
    </location>
</feature>
<dbReference type="InterPro" id="IPR050604">
    <property type="entry name" value="PDZ-LIM_domain"/>
</dbReference>
<protein>
    <recommendedName>
        <fullName evidence="5">PDZ domain-containing protein</fullName>
    </recommendedName>
</protein>
<proteinExistence type="predicted"/>
<dbReference type="Gene3D" id="2.30.42.10">
    <property type="match status" value="1"/>
</dbReference>
<dbReference type="InterPro" id="IPR001478">
    <property type="entry name" value="PDZ"/>
</dbReference>
<evidence type="ECO:0000313" key="7">
    <source>
        <dbReference type="Proteomes" id="UP001347796"/>
    </source>
</evidence>
<evidence type="ECO:0000256" key="2">
    <source>
        <dbReference type="ARBA" id="ARBA00022490"/>
    </source>
</evidence>
<feature type="region of interest" description="Disordered" evidence="4">
    <location>
        <begin position="104"/>
        <end position="129"/>
    </location>
</feature>
<keyword evidence="3" id="KW-0479">Metal-binding</keyword>
<evidence type="ECO:0000256" key="1">
    <source>
        <dbReference type="ARBA" id="ARBA00004496"/>
    </source>
</evidence>
<dbReference type="AlphaFoldDB" id="A0AAN8JH45"/>
<keyword evidence="7" id="KW-1185">Reference proteome</keyword>
<feature type="domain" description="PDZ" evidence="5">
    <location>
        <begin position="7"/>
        <end position="90"/>
    </location>
</feature>
<dbReference type="CDD" id="cd23068">
    <property type="entry name" value="PDZ_ZASP52-like"/>
    <property type="match status" value="1"/>
</dbReference>
<evidence type="ECO:0000313" key="6">
    <source>
        <dbReference type="EMBL" id="KAK6175415.1"/>
    </source>
</evidence>
<dbReference type="Pfam" id="PF00595">
    <property type="entry name" value="PDZ"/>
    <property type="match status" value="1"/>
</dbReference>
<dbReference type="GO" id="GO:0051371">
    <property type="term" value="F:muscle alpha-actinin binding"/>
    <property type="evidence" value="ECO:0007669"/>
    <property type="project" value="TreeGrafter"/>
</dbReference>
<dbReference type="PROSITE" id="PS50106">
    <property type="entry name" value="PDZ"/>
    <property type="match status" value="1"/>
</dbReference>
<dbReference type="EMBL" id="JAZGQO010000010">
    <property type="protein sequence ID" value="KAK6175415.1"/>
    <property type="molecule type" value="Genomic_DNA"/>
</dbReference>
<keyword evidence="3" id="KW-0862">Zinc</keyword>
<gene>
    <name evidence="6" type="ORF">SNE40_013883</name>
</gene>
<dbReference type="SUPFAM" id="SSF50156">
    <property type="entry name" value="PDZ domain-like"/>
    <property type="match status" value="1"/>
</dbReference>
<dbReference type="GO" id="GO:0030036">
    <property type="term" value="P:actin cytoskeleton organization"/>
    <property type="evidence" value="ECO:0007669"/>
    <property type="project" value="TreeGrafter"/>
</dbReference>
<dbReference type="InterPro" id="IPR036034">
    <property type="entry name" value="PDZ_sf"/>
</dbReference>
<dbReference type="GO" id="GO:0030018">
    <property type="term" value="C:Z disc"/>
    <property type="evidence" value="ECO:0007669"/>
    <property type="project" value="TreeGrafter"/>
</dbReference>
<evidence type="ECO:0000256" key="4">
    <source>
        <dbReference type="SAM" id="MobiDB-lite"/>
    </source>
</evidence>
<keyword evidence="2" id="KW-0963">Cytoplasm</keyword>
<dbReference type="GO" id="GO:0005912">
    <property type="term" value="C:adherens junction"/>
    <property type="evidence" value="ECO:0007669"/>
    <property type="project" value="TreeGrafter"/>
</dbReference>
<dbReference type="GO" id="GO:0003779">
    <property type="term" value="F:actin binding"/>
    <property type="evidence" value="ECO:0007669"/>
    <property type="project" value="TreeGrafter"/>
</dbReference>